<dbReference type="EMBL" id="JBFALK010000007">
    <property type="protein sequence ID" value="MEV0970025.1"/>
    <property type="molecule type" value="Genomic_DNA"/>
</dbReference>
<reference evidence="6 7" key="1">
    <citation type="submission" date="2024-06" db="EMBL/GenBank/DDBJ databases">
        <title>The Natural Products Discovery Center: Release of the First 8490 Sequenced Strains for Exploring Actinobacteria Biosynthetic Diversity.</title>
        <authorList>
            <person name="Kalkreuter E."/>
            <person name="Kautsar S.A."/>
            <person name="Yang D."/>
            <person name="Bader C.D."/>
            <person name="Teijaro C.N."/>
            <person name="Fluegel L."/>
            <person name="Davis C.M."/>
            <person name="Simpson J.R."/>
            <person name="Lauterbach L."/>
            <person name="Steele A.D."/>
            <person name="Gui C."/>
            <person name="Meng S."/>
            <person name="Li G."/>
            <person name="Viehrig K."/>
            <person name="Ye F."/>
            <person name="Su P."/>
            <person name="Kiefer A.F."/>
            <person name="Nichols A."/>
            <person name="Cepeda A.J."/>
            <person name="Yan W."/>
            <person name="Fan B."/>
            <person name="Jiang Y."/>
            <person name="Adhikari A."/>
            <person name="Zheng C.-J."/>
            <person name="Schuster L."/>
            <person name="Cowan T.M."/>
            <person name="Smanski M.J."/>
            <person name="Chevrette M.G."/>
            <person name="De Carvalho L.P.S."/>
            <person name="Shen B."/>
        </authorList>
    </citation>
    <scope>NUCLEOTIDE SEQUENCE [LARGE SCALE GENOMIC DNA]</scope>
    <source>
        <strain evidence="6 7">NPDC050100</strain>
    </source>
</reference>
<name>A0ABV3GEF6_MICGL</name>
<dbReference type="InterPro" id="IPR002104">
    <property type="entry name" value="Integrase_catalytic"/>
</dbReference>
<keyword evidence="7" id="KW-1185">Reference proteome</keyword>
<keyword evidence="1 3" id="KW-0238">DNA-binding</keyword>
<feature type="domain" description="Tyr recombinase" evidence="4">
    <location>
        <begin position="122"/>
        <end position="319"/>
    </location>
</feature>
<dbReference type="SUPFAM" id="SSF56349">
    <property type="entry name" value="DNA breaking-rejoining enzymes"/>
    <property type="match status" value="1"/>
</dbReference>
<dbReference type="Pfam" id="PF00589">
    <property type="entry name" value="Phage_integrase"/>
    <property type="match status" value="1"/>
</dbReference>
<dbReference type="PANTHER" id="PTHR30349:SF81">
    <property type="entry name" value="TYROSINE RECOMBINASE XERC"/>
    <property type="match status" value="1"/>
</dbReference>
<sequence>MGELHRLERGGSPPLPAAAAAYLATLSGPEQRNTRRAYHSTLRALIAEFASPGTHVLLAELDNEQGAERLTAWFARQWSGRAAATFNRHLDALRSAVTFWMDQGWLSADPTRRLRRRGRAPDRTRALAIADIEALFDLEAPLREKTLWTMLYETAARASEVLGLDVEHLDRRNRRARVTRKGSAVDIIVWQTRTARLLPKLLVGRSKGPVFLTERRARVALAAGDLDPVTGRARLSYRRAEEIFNELTKPLAHPDLTDLEDLVAAPGWTLHDLRHSALTHAAENGANTGTLLAYSGHASVASLARYTRVSPDALTRWQARRDPHRRV</sequence>
<proteinExistence type="predicted"/>
<evidence type="ECO:0000259" key="5">
    <source>
        <dbReference type="PROSITE" id="PS51900"/>
    </source>
</evidence>
<accession>A0ABV3GEF6</accession>
<dbReference type="RefSeq" id="WP_358133171.1">
    <property type="nucleotide sequence ID" value="NZ_JBFALK010000007.1"/>
</dbReference>
<dbReference type="Gene3D" id="1.10.443.10">
    <property type="entry name" value="Intergrase catalytic core"/>
    <property type="match status" value="1"/>
</dbReference>
<dbReference type="PROSITE" id="PS51898">
    <property type="entry name" value="TYR_RECOMBINASE"/>
    <property type="match status" value="1"/>
</dbReference>
<dbReference type="CDD" id="cd00397">
    <property type="entry name" value="DNA_BRE_C"/>
    <property type="match status" value="1"/>
</dbReference>
<evidence type="ECO:0000313" key="7">
    <source>
        <dbReference type="Proteomes" id="UP001551675"/>
    </source>
</evidence>
<organism evidence="6 7">
    <name type="scientific">Microtetraspora glauca</name>
    <dbReference type="NCBI Taxonomy" id="1996"/>
    <lineage>
        <taxon>Bacteria</taxon>
        <taxon>Bacillati</taxon>
        <taxon>Actinomycetota</taxon>
        <taxon>Actinomycetes</taxon>
        <taxon>Streptosporangiales</taxon>
        <taxon>Streptosporangiaceae</taxon>
        <taxon>Microtetraspora</taxon>
    </lineage>
</organism>
<dbReference type="PANTHER" id="PTHR30349">
    <property type="entry name" value="PHAGE INTEGRASE-RELATED"/>
    <property type="match status" value="1"/>
</dbReference>
<gene>
    <name evidence="6" type="ORF">AB0I59_15405</name>
</gene>
<dbReference type="InterPro" id="IPR011010">
    <property type="entry name" value="DNA_brk_join_enz"/>
</dbReference>
<evidence type="ECO:0000256" key="1">
    <source>
        <dbReference type="ARBA" id="ARBA00023125"/>
    </source>
</evidence>
<feature type="domain" description="Core-binding (CB)" evidence="5">
    <location>
        <begin position="13"/>
        <end position="101"/>
    </location>
</feature>
<dbReference type="Gene3D" id="1.10.150.130">
    <property type="match status" value="1"/>
</dbReference>
<comment type="caution">
    <text evidence="6">The sequence shown here is derived from an EMBL/GenBank/DDBJ whole genome shotgun (WGS) entry which is preliminary data.</text>
</comment>
<dbReference type="PROSITE" id="PS51900">
    <property type="entry name" value="CB"/>
    <property type="match status" value="1"/>
</dbReference>
<evidence type="ECO:0000256" key="2">
    <source>
        <dbReference type="ARBA" id="ARBA00023172"/>
    </source>
</evidence>
<evidence type="ECO:0000313" key="6">
    <source>
        <dbReference type="EMBL" id="MEV0970025.1"/>
    </source>
</evidence>
<evidence type="ECO:0000259" key="4">
    <source>
        <dbReference type="PROSITE" id="PS51898"/>
    </source>
</evidence>
<dbReference type="InterPro" id="IPR013762">
    <property type="entry name" value="Integrase-like_cat_sf"/>
</dbReference>
<protein>
    <submittedName>
        <fullName evidence="6">Site-specific integrase</fullName>
    </submittedName>
</protein>
<dbReference type="Proteomes" id="UP001551675">
    <property type="component" value="Unassembled WGS sequence"/>
</dbReference>
<dbReference type="InterPro" id="IPR044068">
    <property type="entry name" value="CB"/>
</dbReference>
<dbReference type="InterPro" id="IPR010998">
    <property type="entry name" value="Integrase_recombinase_N"/>
</dbReference>
<evidence type="ECO:0000256" key="3">
    <source>
        <dbReference type="PROSITE-ProRule" id="PRU01248"/>
    </source>
</evidence>
<dbReference type="InterPro" id="IPR050090">
    <property type="entry name" value="Tyrosine_recombinase_XerCD"/>
</dbReference>
<keyword evidence="2" id="KW-0233">DNA recombination</keyword>